<dbReference type="InterPro" id="IPR012336">
    <property type="entry name" value="Thioredoxin-like_fold"/>
</dbReference>
<keyword evidence="4" id="KW-1185">Reference proteome</keyword>
<feature type="region of interest" description="Disordered" evidence="1">
    <location>
        <begin position="42"/>
        <end position="74"/>
    </location>
</feature>
<dbReference type="AlphaFoldDB" id="A0A7W8QHV2"/>
<accession>A0A7W8QHV2</accession>
<dbReference type="RefSeq" id="WP_312893443.1">
    <property type="nucleotide sequence ID" value="NZ_BAAAJD010000177.1"/>
</dbReference>
<evidence type="ECO:0000256" key="1">
    <source>
        <dbReference type="SAM" id="MobiDB-lite"/>
    </source>
</evidence>
<dbReference type="SUPFAM" id="SSF52833">
    <property type="entry name" value="Thioredoxin-like"/>
    <property type="match status" value="1"/>
</dbReference>
<name>A0A7W8QHV2_9ACTN</name>
<dbReference type="GO" id="GO:0016853">
    <property type="term" value="F:isomerase activity"/>
    <property type="evidence" value="ECO:0007669"/>
    <property type="project" value="UniProtKB-KW"/>
</dbReference>
<dbReference type="CDD" id="cd02972">
    <property type="entry name" value="DsbA_family"/>
    <property type="match status" value="1"/>
</dbReference>
<gene>
    <name evidence="3" type="ORF">HDA36_000089</name>
</gene>
<proteinExistence type="predicted"/>
<dbReference type="InterPro" id="IPR036249">
    <property type="entry name" value="Thioredoxin-like_sf"/>
</dbReference>
<evidence type="ECO:0000313" key="3">
    <source>
        <dbReference type="EMBL" id="MBB5430005.1"/>
    </source>
</evidence>
<keyword evidence="3" id="KW-0413">Isomerase</keyword>
<evidence type="ECO:0000313" key="4">
    <source>
        <dbReference type="Proteomes" id="UP000572635"/>
    </source>
</evidence>
<comment type="caution">
    <text evidence="3">The sequence shown here is derived from an EMBL/GenBank/DDBJ whole genome shotgun (WGS) entry which is preliminary data.</text>
</comment>
<dbReference type="Gene3D" id="3.40.30.10">
    <property type="entry name" value="Glutaredoxin"/>
    <property type="match status" value="1"/>
</dbReference>
<feature type="domain" description="Thioredoxin-like fold" evidence="2">
    <location>
        <begin position="81"/>
        <end position="218"/>
    </location>
</feature>
<feature type="compositionally biased region" description="Gly residues" evidence="1">
    <location>
        <begin position="42"/>
        <end position="57"/>
    </location>
</feature>
<reference evidence="3 4" key="1">
    <citation type="submission" date="2020-08" db="EMBL/GenBank/DDBJ databases">
        <title>Sequencing the genomes of 1000 actinobacteria strains.</title>
        <authorList>
            <person name="Klenk H.-P."/>
        </authorList>
    </citation>
    <scope>NUCLEOTIDE SEQUENCE [LARGE SCALE GENOMIC DNA]</scope>
    <source>
        <strain evidence="3 4">DSM 44551</strain>
    </source>
</reference>
<evidence type="ECO:0000259" key="2">
    <source>
        <dbReference type="Pfam" id="PF13462"/>
    </source>
</evidence>
<dbReference type="EMBL" id="JACHDB010000001">
    <property type="protein sequence ID" value="MBB5430005.1"/>
    <property type="molecule type" value="Genomic_DNA"/>
</dbReference>
<protein>
    <submittedName>
        <fullName evidence="3">Protein-disulfide isomerase</fullName>
    </submittedName>
</protein>
<organism evidence="3 4">
    <name type="scientific">Nocardiopsis composta</name>
    <dbReference type="NCBI Taxonomy" id="157465"/>
    <lineage>
        <taxon>Bacteria</taxon>
        <taxon>Bacillati</taxon>
        <taxon>Actinomycetota</taxon>
        <taxon>Actinomycetes</taxon>
        <taxon>Streptosporangiales</taxon>
        <taxon>Nocardiopsidaceae</taxon>
        <taxon>Nocardiopsis</taxon>
    </lineage>
</organism>
<sequence length="283" mass="28755">MAPKKSKAPLVIGIVAGVLALLLIAGAAVYFLLPGRLLPGGGGQEQADGGGQGGGIEQDGAGAPAGDGTSADGMQVMQPDGSVVYGAEHTGLPVVEVYMDFQCPACEQFHAQNGAQLKKLAEDGEITLHYRPVSIFAGQPDPIGPNSVRAGVAAMAAAEAGRFVEYQELLFDNQPAEGDEGFSPEELKEWGAEAGIDDPAFAERIDAEMPAAQAAGVERSAPDGSLAAGLLGATDAVTARYSGADAFSGTPSIYLNGKLVGGADFQKELEDALEDAGPGKIDV</sequence>
<dbReference type="Proteomes" id="UP000572635">
    <property type="component" value="Unassembled WGS sequence"/>
</dbReference>
<dbReference type="Pfam" id="PF13462">
    <property type="entry name" value="Thioredoxin_4"/>
    <property type="match status" value="1"/>
</dbReference>